<proteinExistence type="predicted"/>
<gene>
    <name evidence="2" type="ORF">BDN70DRAFT_874134</name>
</gene>
<reference evidence="2" key="1">
    <citation type="submission" date="2020-11" db="EMBL/GenBank/DDBJ databases">
        <authorList>
            <consortium name="DOE Joint Genome Institute"/>
            <person name="Ahrendt S."/>
            <person name="Riley R."/>
            <person name="Andreopoulos W."/>
            <person name="Labutti K."/>
            <person name="Pangilinan J."/>
            <person name="Ruiz-Duenas F.J."/>
            <person name="Barrasa J.M."/>
            <person name="Sanchez-Garcia M."/>
            <person name="Camarero S."/>
            <person name="Miyauchi S."/>
            <person name="Serrano A."/>
            <person name="Linde D."/>
            <person name="Babiker R."/>
            <person name="Drula E."/>
            <person name="Ayuso-Fernandez I."/>
            <person name="Pacheco R."/>
            <person name="Padilla G."/>
            <person name="Ferreira P."/>
            <person name="Barriuso J."/>
            <person name="Kellner H."/>
            <person name="Castanera R."/>
            <person name="Alfaro M."/>
            <person name="Ramirez L."/>
            <person name="Pisabarro A.G."/>
            <person name="Kuo A."/>
            <person name="Tritt A."/>
            <person name="Lipzen A."/>
            <person name="He G."/>
            <person name="Yan M."/>
            <person name="Ng V."/>
            <person name="Cullen D."/>
            <person name="Martin F."/>
            <person name="Rosso M.-N."/>
            <person name="Henrissat B."/>
            <person name="Hibbett D."/>
            <person name="Martinez A.T."/>
            <person name="Grigoriev I.V."/>
        </authorList>
    </citation>
    <scope>NUCLEOTIDE SEQUENCE</scope>
    <source>
        <strain evidence="2">CIRM-BRFM 674</strain>
    </source>
</reference>
<evidence type="ECO:0000256" key="1">
    <source>
        <dbReference type="SAM" id="SignalP"/>
    </source>
</evidence>
<name>A0A9P5Z886_9AGAR</name>
<organism evidence="2 3">
    <name type="scientific">Pholiota conissans</name>
    <dbReference type="NCBI Taxonomy" id="109636"/>
    <lineage>
        <taxon>Eukaryota</taxon>
        <taxon>Fungi</taxon>
        <taxon>Dikarya</taxon>
        <taxon>Basidiomycota</taxon>
        <taxon>Agaricomycotina</taxon>
        <taxon>Agaricomycetes</taxon>
        <taxon>Agaricomycetidae</taxon>
        <taxon>Agaricales</taxon>
        <taxon>Agaricineae</taxon>
        <taxon>Strophariaceae</taxon>
        <taxon>Pholiota</taxon>
    </lineage>
</organism>
<sequence length="56" mass="6173">MRVILRAMLMVLDTATRGQGNNVTYDVQKAGPRGFFEAMGLSFISEYDATPNFASL</sequence>
<dbReference type="Proteomes" id="UP000807469">
    <property type="component" value="Unassembled WGS sequence"/>
</dbReference>
<protein>
    <submittedName>
        <fullName evidence="2">Uncharacterized protein</fullName>
    </submittedName>
</protein>
<keyword evidence="3" id="KW-1185">Reference proteome</keyword>
<dbReference type="EMBL" id="MU155156">
    <property type="protein sequence ID" value="KAF9483258.1"/>
    <property type="molecule type" value="Genomic_DNA"/>
</dbReference>
<evidence type="ECO:0000313" key="2">
    <source>
        <dbReference type="EMBL" id="KAF9483258.1"/>
    </source>
</evidence>
<feature type="chain" id="PRO_5040161157" evidence="1">
    <location>
        <begin position="21"/>
        <end position="56"/>
    </location>
</feature>
<comment type="caution">
    <text evidence="2">The sequence shown here is derived from an EMBL/GenBank/DDBJ whole genome shotgun (WGS) entry which is preliminary data.</text>
</comment>
<dbReference type="AlphaFoldDB" id="A0A9P5Z886"/>
<keyword evidence="1" id="KW-0732">Signal</keyword>
<evidence type="ECO:0000313" key="3">
    <source>
        <dbReference type="Proteomes" id="UP000807469"/>
    </source>
</evidence>
<feature type="signal peptide" evidence="1">
    <location>
        <begin position="1"/>
        <end position="20"/>
    </location>
</feature>
<accession>A0A9P5Z886</accession>